<dbReference type="OrthoDB" id="107064at2"/>
<dbReference type="InterPro" id="IPR036250">
    <property type="entry name" value="AcylCo_DH-like_C"/>
</dbReference>
<dbReference type="Pfam" id="PF00441">
    <property type="entry name" value="Acyl-CoA_dh_1"/>
    <property type="match status" value="1"/>
</dbReference>
<accession>A0A3D9UM77</accession>
<evidence type="ECO:0000256" key="3">
    <source>
        <dbReference type="ARBA" id="ARBA00022827"/>
    </source>
</evidence>
<dbReference type="Gene3D" id="1.20.140.10">
    <property type="entry name" value="Butyryl-CoA Dehydrogenase, subunit A, domain 3"/>
    <property type="match status" value="1"/>
</dbReference>
<dbReference type="SUPFAM" id="SSF47203">
    <property type="entry name" value="Acyl-CoA dehydrogenase C-terminal domain-like"/>
    <property type="match status" value="1"/>
</dbReference>
<dbReference type="RefSeq" id="WP_115921640.1">
    <property type="nucleotide sequence ID" value="NZ_QTUA01000001.1"/>
</dbReference>
<evidence type="ECO:0000313" key="7">
    <source>
        <dbReference type="Proteomes" id="UP000256253"/>
    </source>
</evidence>
<name>A0A3D9UM77_9MICO</name>
<keyword evidence="4" id="KW-0472">Membrane</keyword>
<dbReference type="InterPro" id="IPR009100">
    <property type="entry name" value="AcylCoA_DH/oxidase_NM_dom_sf"/>
</dbReference>
<gene>
    <name evidence="6" type="ORF">DFJ65_0484</name>
</gene>
<reference evidence="6 7" key="1">
    <citation type="submission" date="2018-08" db="EMBL/GenBank/DDBJ databases">
        <title>Sequencing the genomes of 1000 actinobacteria strains.</title>
        <authorList>
            <person name="Klenk H.-P."/>
        </authorList>
    </citation>
    <scope>NUCLEOTIDE SEQUENCE [LARGE SCALE GENOMIC DNA]</scope>
    <source>
        <strain evidence="6 7">DSM 22967</strain>
    </source>
</reference>
<evidence type="ECO:0000256" key="4">
    <source>
        <dbReference type="SAM" id="Phobius"/>
    </source>
</evidence>
<sequence>MKTGANVAAGIAESAGHDALYRAAREAAGDPQAALVLAGRFADALPLPGSGSGSGSTAQLWEGLARLGMIDLTVARAIEPHLDARAILAEAGDDAPEGTWGVFAAEGPGVRLEASGQGSDCTLTGVKPWCSLAAVLDHALVTAWVDDEQRGLFAVDMQQSGVTATSGTWVARGLPQVTSESVEFADVPARAVGDAGWYLRRPGFAWGGIGVAAVWFGAAVALAGALTEAAGRRKPDQIALMHIGRCDAALHAARCTLREAAARVDDGCVDDPGRLAARVRTVVAQAAETVLTTVDHALGPGPLVADEEHAARVADLHLYLRQWHAERDLAALGSSLL</sequence>
<protein>
    <submittedName>
        <fullName evidence="6">Alkylation response protein AidB-like acyl-CoA dehydrogenase</fullName>
    </submittedName>
</protein>
<comment type="similarity">
    <text evidence="1">Belongs to the acyl-CoA dehydrogenase family.</text>
</comment>
<dbReference type="SUPFAM" id="SSF56645">
    <property type="entry name" value="Acyl-CoA dehydrogenase NM domain-like"/>
    <property type="match status" value="1"/>
</dbReference>
<evidence type="ECO:0000259" key="5">
    <source>
        <dbReference type="Pfam" id="PF00441"/>
    </source>
</evidence>
<dbReference type="GO" id="GO:0016627">
    <property type="term" value="F:oxidoreductase activity, acting on the CH-CH group of donors"/>
    <property type="evidence" value="ECO:0007669"/>
    <property type="project" value="InterPro"/>
</dbReference>
<feature type="transmembrane region" description="Helical" evidence="4">
    <location>
        <begin position="204"/>
        <end position="226"/>
    </location>
</feature>
<dbReference type="InterPro" id="IPR009075">
    <property type="entry name" value="AcylCo_DH/oxidase_C"/>
</dbReference>
<keyword evidence="4" id="KW-0812">Transmembrane</keyword>
<dbReference type="InterPro" id="IPR046373">
    <property type="entry name" value="Acyl-CoA_Oxase/DH_mid-dom_sf"/>
</dbReference>
<dbReference type="AlphaFoldDB" id="A0A3D9UM77"/>
<keyword evidence="3" id="KW-0274">FAD</keyword>
<keyword evidence="7" id="KW-1185">Reference proteome</keyword>
<comment type="caution">
    <text evidence="6">The sequence shown here is derived from an EMBL/GenBank/DDBJ whole genome shotgun (WGS) entry which is preliminary data.</text>
</comment>
<evidence type="ECO:0000256" key="2">
    <source>
        <dbReference type="ARBA" id="ARBA00022630"/>
    </source>
</evidence>
<feature type="domain" description="Acyl-CoA dehydrogenase/oxidase C-terminal" evidence="5">
    <location>
        <begin position="198"/>
        <end position="304"/>
    </location>
</feature>
<evidence type="ECO:0000313" key="6">
    <source>
        <dbReference type="EMBL" id="REF29533.1"/>
    </source>
</evidence>
<organism evidence="6 7">
    <name type="scientific">Calidifontibacter indicus</name>
    <dbReference type="NCBI Taxonomy" id="419650"/>
    <lineage>
        <taxon>Bacteria</taxon>
        <taxon>Bacillati</taxon>
        <taxon>Actinomycetota</taxon>
        <taxon>Actinomycetes</taxon>
        <taxon>Micrococcales</taxon>
        <taxon>Dermacoccaceae</taxon>
        <taxon>Calidifontibacter</taxon>
    </lineage>
</organism>
<dbReference type="Gene3D" id="2.40.110.10">
    <property type="entry name" value="Butyryl-CoA Dehydrogenase, subunit A, domain 2"/>
    <property type="match status" value="1"/>
</dbReference>
<proteinExistence type="inferred from homology"/>
<keyword evidence="4" id="KW-1133">Transmembrane helix</keyword>
<keyword evidence="2" id="KW-0285">Flavoprotein</keyword>
<evidence type="ECO:0000256" key="1">
    <source>
        <dbReference type="ARBA" id="ARBA00009347"/>
    </source>
</evidence>
<dbReference type="Proteomes" id="UP000256253">
    <property type="component" value="Unassembled WGS sequence"/>
</dbReference>
<dbReference type="EMBL" id="QTUA01000001">
    <property type="protein sequence ID" value="REF29533.1"/>
    <property type="molecule type" value="Genomic_DNA"/>
</dbReference>